<dbReference type="NCBIfam" id="TIGR00254">
    <property type="entry name" value="GGDEF"/>
    <property type="match status" value="1"/>
</dbReference>
<feature type="transmembrane region" description="Helical" evidence="2">
    <location>
        <begin position="46"/>
        <end position="71"/>
    </location>
</feature>
<dbReference type="EC" id="2.7.7.65" evidence="1"/>
<dbReference type="InterPro" id="IPR000160">
    <property type="entry name" value="GGDEF_dom"/>
</dbReference>
<accession>A0ABY2QKN3</accession>
<reference evidence="4 5" key="1">
    <citation type="submission" date="2019-04" db="EMBL/GenBank/DDBJ databases">
        <title>Microbes associate with the intestines of laboratory mice.</title>
        <authorList>
            <person name="Navarre W."/>
            <person name="Wong E."/>
            <person name="Huang K.C."/>
            <person name="Tropini C."/>
            <person name="Ng K."/>
            <person name="Yu B."/>
        </authorList>
    </citation>
    <scope>NUCLEOTIDE SEQUENCE [LARGE SCALE GENOMIC DNA]</scope>
    <source>
        <strain evidence="4 5">NM83_B4-11</strain>
    </source>
</reference>
<keyword evidence="5" id="KW-1185">Reference proteome</keyword>
<proteinExistence type="predicted"/>
<dbReference type="InterPro" id="IPR029787">
    <property type="entry name" value="Nucleotide_cyclase"/>
</dbReference>
<dbReference type="Gene3D" id="3.30.70.270">
    <property type="match status" value="1"/>
</dbReference>
<dbReference type="Pfam" id="PF00990">
    <property type="entry name" value="GGDEF"/>
    <property type="match status" value="1"/>
</dbReference>
<dbReference type="PANTHER" id="PTHR45138">
    <property type="entry name" value="REGULATORY COMPONENTS OF SENSORY TRANSDUCTION SYSTEM"/>
    <property type="match status" value="1"/>
</dbReference>
<evidence type="ECO:0000256" key="2">
    <source>
        <dbReference type="SAM" id="Phobius"/>
    </source>
</evidence>
<dbReference type="CDD" id="cd01949">
    <property type="entry name" value="GGDEF"/>
    <property type="match status" value="1"/>
</dbReference>
<feature type="transmembrane region" description="Helical" evidence="2">
    <location>
        <begin position="20"/>
        <end position="40"/>
    </location>
</feature>
<evidence type="ECO:0000313" key="4">
    <source>
        <dbReference type="EMBL" id="THG41663.1"/>
    </source>
</evidence>
<gene>
    <name evidence="4" type="ORF">E5988_03965</name>
</gene>
<dbReference type="SMART" id="SM00267">
    <property type="entry name" value="GGDEF"/>
    <property type="match status" value="1"/>
</dbReference>
<organism evidence="4 5">
    <name type="scientific">Sphingomonas olei</name>
    <dbReference type="NCBI Taxonomy" id="1886787"/>
    <lineage>
        <taxon>Bacteria</taxon>
        <taxon>Pseudomonadati</taxon>
        <taxon>Pseudomonadota</taxon>
        <taxon>Alphaproteobacteria</taxon>
        <taxon>Sphingomonadales</taxon>
        <taxon>Sphingomonadaceae</taxon>
        <taxon>Sphingomonas</taxon>
    </lineage>
</organism>
<evidence type="ECO:0000259" key="3">
    <source>
        <dbReference type="PROSITE" id="PS50887"/>
    </source>
</evidence>
<feature type="domain" description="GGDEF" evidence="3">
    <location>
        <begin position="152"/>
        <end position="282"/>
    </location>
</feature>
<dbReference type="PANTHER" id="PTHR45138:SF24">
    <property type="entry name" value="DIGUANYLATE CYCLASE DGCC-RELATED"/>
    <property type="match status" value="1"/>
</dbReference>
<sequence length="285" mass="30878">MRLYRASSFIFPRSLQLRIFAVCFVATHLPLLGFIIWAAATHRLDLTGVLVVVGATVLGLVLALAGIFALLAPIHLAAKALNEAEEGQVPSVPLVSGNDLVARLLAGINRAAQSTAERMRSLQRDAVQDPLTSVLNRRGLLAQLDAMPEHHTAGALALVDLDHFKLVNDLLGHETGDRVLHDFAHRLVAAVRRTDMVARWGGEEFLIYFPGATEAVAQAVLMRIAERLRADPLAHVGDRPLSFSAGTTAASRGTFDEATRRADAALYEAKHRGRARILSSAELRI</sequence>
<dbReference type="InterPro" id="IPR043128">
    <property type="entry name" value="Rev_trsase/Diguanyl_cyclase"/>
</dbReference>
<evidence type="ECO:0000256" key="1">
    <source>
        <dbReference type="ARBA" id="ARBA00012528"/>
    </source>
</evidence>
<keyword evidence="2" id="KW-0472">Membrane</keyword>
<keyword evidence="2" id="KW-1133">Transmembrane helix</keyword>
<evidence type="ECO:0000313" key="5">
    <source>
        <dbReference type="Proteomes" id="UP000308038"/>
    </source>
</evidence>
<comment type="caution">
    <text evidence="4">The sequence shown here is derived from an EMBL/GenBank/DDBJ whole genome shotgun (WGS) entry which is preliminary data.</text>
</comment>
<dbReference type="EMBL" id="SSTI01000002">
    <property type="protein sequence ID" value="THG41663.1"/>
    <property type="molecule type" value="Genomic_DNA"/>
</dbReference>
<protein>
    <recommendedName>
        <fullName evidence="1">diguanylate cyclase</fullName>
        <ecNumber evidence="1">2.7.7.65</ecNumber>
    </recommendedName>
</protein>
<dbReference type="SUPFAM" id="SSF55073">
    <property type="entry name" value="Nucleotide cyclase"/>
    <property type="match status" value="1"/>
</dbReference>
<dbReference type="InterPro" id="IPR050469">
    <property type="entry name" value="Diguanylate_Cyclase"/>
</dbReference>
<name>A0ABY2QKN3_9SPHN</name>
<dbReference type="PROSITE" id="PS50887">
    <property type="entry name" value="GGDEF"/>
    <property type="match status" value="1"/>
</dbReference>
<dbReference type="Proteomes" id="UP000308038">
    <property type="component" value="Unassembled WGS sequence"/>
</dbReference>
<keyword evidence="2" id="KW-0812">Transmembrane</keyword>